<gene>
    <name evidence="1" type="ORF">BJ508DRAFT_416309</name>
</gene>
<name>A0A3N4HY82_ASCIM</name>
<evidence type="ECO:0000313" key="1">
    <source>
        <dbReference type="EMBL" id="RPA78815.1"/>
    </source>
</evidence>
<proteinExistence type="predicted"/>
<dbReference type="Proteomes" id="UP000275078">
    <property type="component" value="Unassembled WGS sequence"/>
</dbReference>
<dbReference type="EMBL" id="ML119706">
    <property type="protein sequence ID" value="RPA78815.1"/>
    <property type="molecule type" value="Genomic_DNA"/>
</dbReference>
<organism evidence="1 2">
    <name type="scientific">Ascobolus immersus RN42</name>
    <dbReference type="NCBI Taxonomy" id="1160509"/>
    <lineage>
        <taxon>Eukaryota</taxon>
        <taxon>Fungi</taxon>
        <taxon>Dikarya</taxon>
        <taxon>Ascomycota</taxon>
        <taxon>Pezizomycotina</taxon>
        <taxon>Pezizomycetes</taxon>
        <taxon>Pezizales</taxon>
        <taxon>Ascobolaceae</taxon>
        <taxon>Ascobolus</taxon>
    </lineage>
</organism>
<dbReference type="AlphaFoldDB" id="A0A3N4HY82"/>
<keyword evidence="2" id="KW-1185">Reference proteome</keyword>
<evidence type="ECO:0000313" key="2">
    <source>
        <dbReference type="Proteomes" id="UP000275078"/>
    </source>
</evidence>
<reference evidence="1 2" key="1">
    <citation type="journal article" date="2018" name="Nat. Ecol. Evol.">
        <title>Pezizomycetes genomes reveal the molecular basis of ectomycorrhizal truffle lifestyle.</title>
        <authorList>
            <person name="Murat C."/>
            <person name="Payen T."/>
            <person name="Noel B."/>
            <person name="Kuo A."/>
            <person name="Morin E."/>
            <person name="Chen J."/>
            <person name="Kohler A."/>
            <person name="Krizsan K."/>
            <person name="Balestrini R."/>
            <person name="Da Silva C."/>
            <person name="Montanini B."/>
            <person name="Hainaut M."/>
            <person name="Levati E."/>
            <person name="Barry K.W."/>
            <person name="Belfiori B."/>
            <person name="Cichocki N."/>
            <person name="Clum A."/>
            <person name="Dockter R.B."/>
            <person name="Fauchery L."/>
            <person name="Guy J."/>
            <person name="Iotti M."/>
            <person name="Le Tacon F."/>
            <person name="Lindquist E.A."/>
            <person name="Lipzen A."/>
            <person name="Malagnac F."/>
            <person name="Mello A."/>
            <person name="Molinier V."/>
            <person name="Miyauchi S."/>
            <person name="Poulain J."/>
            <person name="Riccioni C."/>
            <person name="Rubini A."/>
            <person name="Sitrit Y."/>
            <person name="Splivallo R."/>
            <person name="Traeger S."/>
            <person name="Wang M."/>
            <person name="Zifcakova L."/>
            <person name="Wipf D."/>
            <person name="Zambonelli A."/>
            <person name="Paolocci F."/>
            <person name="Nowrousian M."/>
            <person name="Ottonello S."/>
            <person name="Baldrian P."/>
            <person name="Spatafora J.W."/>
            <person name="Henrissat B."/>
            <person name="Nagy L.G."/>
            <person name="Aury J.M."/>
            <person name="Wincker P."/>
            <person name="Grigoriev I.V."/>
            <person name="Bonfante P."/>
            <person name="Martin F.M."/>
        </authorList>
    </citation>
    <scope>NUCLEOTIDE SEQUENCE [LARGE SCALE GENOMIC DNA]</scope>
    <source>
        <strain evidence="1 2">RN42</strain>
    </source>
</reference>
<sequence>MSEQTTTLSFRRPTEAEVAALRKWYKEYEASGWGGDPFPVPDFTSESLPNWFRSTEDRPCRDFHKMLEEVHTVLVLYDVHPFTRIPGLIPPLVPFFESYFELYLEQSRFECKWECYLKHQIEIGLLPRPVGITTPPFPSILQFPPCLSVIQLVSDSNTIRARYKSGLLRSEQINLIGATIEGVIGDCRSIMRKYSLSDLSGRQAFQAAKKVENQLFIFYYMTQRLLRGLLCHENFRSERLEVLLLKYVQEDGCSENVLEGIQKAEKLKSWIRTCQFMNAITRANGKWVWNESDETLLASKYIVCVEGKLLWRDQLIPLQDIDLSYYLDRKLGMEGG</sequence>
<accession>A0A3N4HY82</accession>
<protein>
    <submittedName>
        <fullName evidence="1">Uncharacterized protein</fullName>
    </submittedName>
</protein>